<protein>
    <submittedName>
        <fullName evidence="2">Uncharacterized protein</fullName>
    </submittedName>
</protein>
<comment type="caution">
    <text evidence="2">The sequence shown here is derived from an EMBL/GenBank/DDBJ whole genome shotgun (WGS) entry which is preliminary data.</text>
</comment>
<dbReference type="EMBL" id="LRQV01000086">
    <property type="protein sequence ID" value="KXK60043.1"/>
    <property type="molecule type" value="Genomic_DNA"/>
</dbReference>
<feature type="transmembrane region" description="Helical" evidence="1">
    <location>
        <begin position="51"/>
        <end position="70"/>
    </location>
</feature>
<keyword evidence="1" id="KW-0472">Membrane</keyword>
<keyword evidence="3" id="KW-1185">Reference proteome</keyword>
<proteinExistence type="predicted"/>
<reference evidence="2 3" key="1">
    <citation type="submission" date="2016-01" db="EMBL/GenBank/DDBJ databases">
        <title>Whole genome sequence and analysis of Micromonospora rosaria DSM 803, which can produce antibacterial substance rosamicin.</title>
        <authorList>
            <person name="Yang H."/>
            <person name="He X."/>
            <person name="Zhu D."/>
        </authorList>
    </citation>
    <scope>NUCLEOTIDE SEQUENCE [LARGE SCALE GENOMIC DNA]</scope>
    <source>
        <strain evidence="2 3">DSM 803</strain>
    </source>
</reference>
<name>A0A136PNN8_9ACTN</name>
<keyword evidence="1" id="KW-1133">Transmembrane helix</keyword>
<evidence type="ECO:0000313" key="3">
    <source>
        <dbReference type="Proteomes" id="UP000070620"/>
    </source>
</evidence>
<evidence type="ECO:0000313" key="2">
    <source>
        <dbReference type="EMBL" id="KXK60043.1"/>
    </source>
</evidence>
<accession>A0A136PNN8</accession>
<gene>
    <name evidence="2" type="ORF">AWW66_20985</name>
</gene>
<evidence type="ECO:0000256" key="1">
    <source>
        <dbReference type="SAM" id="Phobius"/>
    </source>
</evidence>
<dbReference type="AlphaFoldDB" id="A0A136PNN8"/>
<organism evidence="2 3">
    <name type="scientific">Micromonospora rosaria</name>
    <dbReference type="NCBI Taxonomy" id="47874"/>
    <lineage>
        <taxon>Bacteria</taxon>
        <taxon>Bacillati</taxon>
        <taxon>Actinomycetota</taxon>
        <taxon>Actinomycetes</taxon>
        <taxon>Micromonosporales</taxon>
        <taxon>Micromonosporaceae</taxon>
        <taxon>Micromonospora</taxon>
    </lineage>
</organism>
<sequence length="71" mass="8415">MVTWRGVWMMRSVPVVAWSRWPVRRSCRVTARIASLSLLVIRRGLIRRRSTLLRISWPVNVVLTMFLVPLR</sequence>
<dbReference type="Proteomes" id="UP000070620">
    <property type="component" value="Unassembled WGS sequence"/>
</dbReference>
<keyword evidence="1" id="KW-0812">Transmembrane</keyword>